<keyword evidence="1" id="KW-1185">Reference proteome</keyword>
<organism evidence="1 2">
    <name type="scientific">Romanomermis culicivorax</name>
    <name type="common">Nematode worm</name>
    <dbReference type="NCBI Taxonomy" id="13658"/>
    <lineage>
        <taxon>Eukaryota</taxon>
        <taxon>Metazoa</taxon>
        <taxon>Ecdysozoa</taxon>
        <taxon>Nematoda</taxon>
        <taxon>Enoplea</taxon>
        <taxon>Dorylaimia</taxon>
        <taxon>Mermithida</taxon>
        <taxon>Mermithoidea</taxon>
        <taxon>Mermithidae</taxon>
        <taxon>Romanomermis</taxon>
    </lineage>
</organism>
<evidence type="ECO:0000313" key="1">
    <source>
        <dbReference type="Proteomes" id="UP000887565"/>
    </source>
</evidence>
<evidence type="ECO:0000313" key="2">
    <source>
        <dbReference type="WBParaSite" id="nRc.2.0.1.t09998-RA"/>
    </source>
</evidence>
<sequence length="71" mass="8495">MGKLKRDKARCKKIEQTLDCYEYLSIPVSSVDNKDRIQKLLEMLQMDITEWIFNLKLIHTKVKRIPTIHHV</sequence>
<dbReference type="WBParaSite" id="nRc.2.0.1.t09998-RA">
    <property type="protein sequence ID" value="nRc.2.0.1.t09998-RA"/>
    <property type="gene ID" value="nRc.2.0.1.g09998"/>
</dbReference>
<protein>
    <submittedName>
        <fullName evidence="2">Uncharacterized protein</fullName>
    </submittedName>
</protein>
<dbReference type="AlphaFoldDB" id="A0A915I8B8"/>
<name>A0A915I8B8_ROMCU</name>
<accession>A0A915I8B8</accession>
<dbReference type="Proteomes" id="UP000887565">
    <property type="component" value="Unplaced"/>
</dbReference>
<reference evidence="2" key="1">
    <citation type="submission" date="2022-11" db="UniProtKB">
        <authorList>
            <consortium name="WormBaseParasite"/>
        </authorList>
    </citation>
    <scope>IDENTIFICATION</scope>
</reference>
<proteinExistence type="predicted"/>